<feature type="non-terminal residue" evidence="1">
    <location>
        <position position="1"/>
    </location>
</feature>
<name>A0A4Y2VUM8_ARAVE</name>
<accession>A0A4Y2VUM8</accession>
<gene>
    <name evidence="1" type="ORF">AVEN_210990_1</name>
</gene>
<dbReference type="EMBL" id="BGPR01051946">
    <property type="protein sequence ID" value="GBO28849.1"/>
    <property type="molecule type" value="Genomic_DNA"/>
</dbReference>
<dbReference type="OrthoDB" id="8195429at2759"/>
<keyword evidence="2" id="KW-1185">Reference proteome</keyword>
<dbReference type="Proteomes" id="UP000499080">
    <property type="component" value="Unassembled WGS sequence"/>
</dbReference>
<evidence type="ECO:0000313" key="1">
    <source>
        <dbReference type="EMBL" id="GBO28849.1"/>
    </source>
</evidence>
<protein>
    <submittedName>
        <fullName evidence="1">Uncharacterized protein</fullName>
    </submittedName>
</protein>
<evidence type="ECO:0000313" key="2">
    <source>
        <dbReference type="Proteomes" id="UP000499080"/>
    </source>
</evidence>
<proteinExistence type="predicted"/>
<dbReference type="AlphaFoldDB" id="A0A4Y2VUM8"/>
<sequence length="77" mass="8511">RSHLEKPVSKKKPPLLRARTLPAIICPSLNIIQAQLEADSSGRTSIFLHSRVSTVFSSLFVLMPCLRNPPSKCAQLD</sequence>
<comment type="caution">
    <text evidence="1">The sequence shown here is derived from an EMBL/GenBank/DDBJ whole genome shotgun (WGS) entry which is preliminary data.</text>
</comment>
<organism evidence="1 2">
    <name type="scientific">Araneus ventricosus</name>
    <name type="common">Orbweaver spider</name>
    <name type="synonym">Epeira ventricosa</name>
    <dbReference type="NCBI Taxonomy" id="182803"/>
    <lineage>
        <taxon>Eukaryota</taxon>
        <taxon>Metazoa</taxon>
        <taxon>Ecdysozoa</taxon>
        <taxon>Arthropoda</taxon>
        <taxon>Chelicerata</taxon>
        <taxon>Arachnida</taxon>
        <taxon>Araneae</taxon>
        <taxon>Araneomorphae</taxon>
        <taxon>Entelegynae</taxon>
        <taxon>Araneoidea</taxon>
        <taxon>Araneidae</taxon>
        <taxon>Araneus</taxon>
    </lineage>
</organism>
<reference evidence="1 2" key="1">
    <citation type="journal article" date="2019" name="Sci. Rep.">
        <title>Orb-weaving spider Araneus ventricosus genome elucidates the spidroin gene catalogue.</title>
        <authorList>
            <person name="Kono N."/>
            <person name="Nakamura H."/>
            <person name="Ohtoshi R."/>
            <person name="Moran D.A.P."/>
            <person name="Shinohara A."/>
            <person name="Yoshida Y."/>
            <person name="Fujiwara M."/>
            <person name="Mori M."/>
            <person name="Tomita M."/>
            <person name="Arakawa K."/>
        </authorList>
    </citation>
    <scope>NUCLEOTIDE SEQUENCE [LARGE SCALE GENOMIC DNA]</scope>
</reference>